<sequence>MLQMCQFCTWMKAAFVLIFCLPCLFAETASDVALDAYKRMTPEERMSVHEAVDVIKHWFASHGTQLSASACTIFCATATAAETLGISAPICAAACALMKAAFILLVCLPFLFAGPAEEAALKAYKRMTPEERLSVHQAVDSIKHWFASHGTALSAGSCSIVCASATALETMGMSAPICAAACALEQLDIQDLPYSCLASGDKTLVDPQCCKMDNGSSDVLEPRKISLVHHEFLSTYNINKLRNYDCSCRIAIGNRRLSDLNPVNIQVPQNGVSPRDQCIVVHDSWSCAFRTGFCARRLTPYGRICTYQVPLSNCVDRNLA</sequence>
<protein>
    <submittedName>
        <fullName evidence="1">Uncharacterized protein</fullName>
    </submittedName>
</protein>
<proteinExistence type="predicted"/>
<evidence type="ECO:0000313" key="1">
    <source>
        <dbReference type="EMBL" id="EKC20748.1"/>
    </source>
</evidence>
<dbReference type="AlphaFoldDB" id="K1PGL7"/>
<name>K1PGL7_MAGGI</name>
<reference evidence="1" key="1">
    <citation type="journal article" date="2012" name="Nature">
        <title>The oyster genome reveals stress adaptation and complexity of shell formation.</title>
        <authorList>
            <person name="Zhang G."/>
            <person name="Fang X."/>
            <person name="Guo X."/>
            <person name="Li L."/>
            <person name="Luo R."/>
            <person name="Xu F."/>
            <person name="Yang P."/>
            <person name="Zhang L."/>
            <person name="Wang X."/>
            <person name="Qi H."/>
            <person name="Xiong Z."/>
            <person name="Que H."/>
            <person name="Xie Y."/>
            <person name="Holland P.W."/>
            <person name="Paps J."/>
            <person name="Zhu Y."/>
            <person name="Wu F."/>
            <person name="Chen Y."/>
            <person name="Wang J."/>
            <person name="Peng C."/>
            <person name="Meng J."/>
            <person name="Yang L."/>
            <person name="Liu J."/>
            <person name="Wen B."/>
            <person name="Zhang N."/>
            <person name="Huang Z."/>
            <person name="Zhu Q."/>
            <person name="Feng Y."/>
            <person name="Mount A."/>
            <person name="Hedgecock D."/>
            <person name="Xu Z."/>
            <person name="Liu Y."/>
            <person name="Domazet-Loso T."/>
            <person name="Du Y."/>
            <person name="Sun X."/>
            <person name="Zhang S."/>
            <person name="Liu B."/>
            <person name="Cheng P."/>
            <person name="Jiang X."/>
            <person name="Li J."/>
            <person name="Fan D."/>
            <person name="Wang W."/>
            <person name="Fu W."/>
            <person name="Wang T."/>
            <person name="Wang B."/>
            <person name="Zhang J."/>
            <person name="Peng Z."/>
            <person name="Li Y."/>
            <person name="Li N."/>
            <person name="Wang J."/>
            <person name="Chen M."/>
            <person name="He Y."/>
            <person name="Tan F."/>
            <person name="Song X."/>
            <person name="Zheng Q."/>
            <person name="Huang R."/>
            <person name="Yang H."/>
            <person name="Du X."/>
            <person name="Chen L."/>
            <person name="Yang M."/>
            <person name="Gaffney P.M."/>
            <person name="Wang S."/>
            <person name="Luo L."/>
            <person name="She Z."/>
            <person name="Ming Y."/>
            <person name="Huang W."/>
            <person name="Zhang S."/>
            <person name="Huang B."/>
            <person name="Zhang Y."/>
            <person name="Qu T."/>
            <person name="Ni P."/>
            <person name="Miao G."/>
            <person name="Wang J."/>
            <person name="Wang Q."/>
            <person name="Steinberg C.E."/>
            <person name="Wang H."/>
            <person name="Li N."/>
            <person name="Qian L."/>
            <person name="Zhang G."/>
            <person name="Li Y."/>
            <person name="Yang H."/>
            <person name="Liu X."/>
            <person name="Wang J."/>
            <person name="Yin Y."/>
            <person name="Wang J."/>
        </authorList>
    </citation>
    <scope>NUCLEOTIDE SEQUENCE [LARGE SCALE GENOMIC DNA]</scope>
    <source>
        <strain evidence="1">05x7-T-G4-1.051#20</strain>
    </source>
</reference>
<organism evidence="1">
    <name type="scientific">Magallana gigas</name>
    <name type="common">Pacific oyster</name>
    <name type="synonym">Crassostrea gigas</name>
    <dbReference type="NCBI Taxonomy" id="29159"/>
    <lineage>
        <taxon>Eukaryota</taxon>
        <taxon>Metazoa</taxon>
        <taxon>Spiralia</taxon>
        <taxon>Lophotrochozoa</taxon>
        <taxon>Mollusca</taxon>
        <taxon>Bivalvia</taxon>
        <taxon>Autobranchia</taxon>
        <taxon>Pteriomorphia</taxon>
        <taxon>Ostreida</taxon>
        <taxon>Ostreoidea</taxon>
        <taxon>Ostreidae</taxon>
        <taxon>Magallana</taxon>
    </lineage>
</organism>
<dbReference type="EMBL" id="JH818276">
    <property type="protein sequence ID" value="EKC20748.1"/>
    <property type="molecule type" value="Genomic_DNA"/>
</dbReference>
<dbReference type="InParanoid" id="K1PGL7"/>
<dbReference type="HOGENOM" id="CLU_869450_0_0_1"/>
<gene>
    <name evidence="1" type="ORF">CGI_10005434</name>
</gene>
<accession>K1PGL7</accession>